<dbReference type="SMART" id="SM00065">
    <property type="entry name" value="GAF"/>
    <property type="match status" value="1"/>
</dbReference>
<dbReference type="InterPro" id="IPR003594">
    <property type="entry name" value="HATPase_dom"/>
</dbReference>
<dbReference type="Gene3D" id="3.30.565.10">
    <property type="entry name" value="Histidine kinase-like ATPase, C-terminal domain"/>
    <property type="match status" value="1"/>
</dbReference>
<dbReference type="PANTHER" id="PTHR43065">
    <property type="entry name" value="SENSOR HISTIDINE KINASE"/>
    <property type="match status" value="1"/>
</dbReference>
<dbReference type="InterPro" id="IPR003661">
    <property type="entry name" value="HisK_dim/P_dom"/>
</dbReference>
<dbReference type="SUPFAM" id="SSF47384">
    <property type="entry name" value="Homodimeric domain of signal transducing histidine kinase"/>
    <property type="match status" value="1"/>
</dbReference>
<evidence type="ECO:0000256" key="7">
    <source>
        <dbReference type="SAM" id="Phobius"/>
    </source>
</evidence>
<dbReference type="PRINTS" id="PR00344">
    <property type="entry name" value="BCTRLSENSOR"/>
</dbReference>
<proteinExistence type="predicted"/>
<dbReference type="InterPro" id="IPR031621">
    <property type="entry name" value="HisKA_7TM"/>
</dbReference>
<feature type="transmembrane region" description="Helical" evidence="7">
    <location>
        <begin position="31"/>
        <end position="48"/>
    </location>
</feature>
<keyword evidence="1" id="KW-0597">Phosphoprotein</keyword>
<keyword evidence="6" id="KW-0902">Two-component regulatory system</keyword>
<organism evidence="9">
    <name type="scientific">marine sediment metagenome</name>
    <dbReference type="NCBI Taxonomy" id="412755"/>
    <lineage>
        <taxon>unclassified sequences</taxon>
        <taxon>metagenomes</taxon>
        <taxon>ecological metagenomes</taxon>
    </lineage>
</organism>
<dbReference type="CDD" id="cd00082">
    <property type="entry name" value="HisKA"/>
    <property type="match status" value="1"/>
</dbReference>
<dbReference type="Pfam" id="PF02518">
    <property type="entry name" value="HATPase_c"/>
    <property type="match status" value="1"/>
</dbReference>
<evidence type="ECO:0000256" key="5">
    <source>
        <dbReference type="ARBA" id="ARBA00022840"/>
    </source>
</evidence>
<evidence type="ECO:0000256" key="4">
    <source>
        <dbReference type="ARBA" id="ARBA00022777"/>
    </source>
</evidence>
<dbReference type="SMART" id="SM00387">
    <property type="entry name" value="HATPase_c"/>
    <property type="match status" value="1"/>
</dbReference>
<reference evidence="9" key="1">
    <citation type="journal article" date="2015" name="Nature">
        <title>Complex archaea that bridge the gap between prokaryotes and eukaryotes.</title>
        <authorList>
            <person name="Spang A."/>
            <person name="Saw J.H."/>
            <person name="Jorgensen S.L."/>
            <person name="Zaremba-Niedzwiedzka K."/>
            <person name="Martijn J."/>
            <person name="Lind A.E."/>
            <person name="van Eijk R."/>
            <person name="Schleper C."/>
            <person name="Guy L."/>
            <person name="Ettema T.J."/>
        </authorList>
    </citation>
    <scope>NUCLEOTIDE SEQUENCE</scope>
</reference>
<dbReference type="SUPFAM" id="SSF55781">
    <property type="entry name" value="GAF domain-like"/>
    <property type="match status" value="1"/>
</dbReference>
<feature type="non-terminal residue" evidence="9">
    <location>
        <position position="717"/>
    </location>
</feature>
<feature type="transmembrane region" description="Helical" evidence="7">
    <location>
        <begin position="198"/>
        <end position="219"/>
    </location>
</feature>
<keyword evidence="7" id="KW-1133">Transmembrane helix</keyword>
<feature type="transmembrane region" description="Helical" evidence="7">
    <location>
        <begin position="165"/>
        <end position="186"/>
    </location>
</feature>
<dbReference type="EMBL" id="LAZR01022124">
    <property type="protein sequence ID" value="KKL82960.1"/>
    <property type="molecule type" value="Genomic_DNA"/>
</dbReference>
<feature type="transmembrane region" description="Helical" evidence="7">
    <location>
        <begin position="231"/>
        <end position="248"/>
    </location>
</feature>
<feature type="transmembrane region" description="Helical" evidence="7">
    <location>
        <begin position="96"/>
        <end position="115"/>
    </location>
</feature>
<keyword evidence="3" id="KW-0547">Nucleotide-binding</keyword>
<feature type="transmembrane region" description="Helical" evidence="7">
    <location>
        <begin position="135"/>
        <end position="153"/>
    </location>
</feature>
<keyword evidence="7" id="KW-0812">Transmembrane</keyword>
<feature type="transmembrane region" description="Helical" evidence="7">
    <location>
        <begin position="254"/>
        <end position="276"/>
    </location>
</feature>
<dbReference type="GO" id="GO:0000155">
    <property type="term" value="F:phosphorelay sensor kinase activity"/>
    <property type="evidence" value="ECO:0007669"/>
    <property type="project" value="InterPro"/>
</dbReference>
<dbReference type="Gene3D" id="1.10.287.130">
    <property type="match status" value="1"/>
</dbReference>
<dbReference type="PANTHER" id="PTHR43065:SF10">
    <property type="entry name" value="PEROXIDE STRESS-ACTIVATED HISTIDINE KINASE MAK3"/>
    <property type="match status" value="1"/>
</dbReference>
<dbReference type="InterPro" id="IPR036097">
    <property type="entry name" value="HisK_dim/P_sf"/>
</dbReference>
<evidence type="ECO:0000256" key="2">
    <source>
        <dbReference type="ARBA" id="ARBA00022679"/>
    </source>
</evidence>
<gene>
    <name evidence="9" type="ORF">LCGC14_1979540</name>
</gene>
<dbReference type="SUPFAM" id="SSF55874">
    <property type="entry name" value="ATPase domain of HSP90 chaperone/DNA topoisomerase II/histidine kinase"/>
    <property type="match status" value="1"/>
</dbReference>
<dbReference type="Pfam" id="PF00512">
    <property type="entry name" value="HisKA"/>
    <property type="match status" value="1"/>
</dbReference>
<sequence>MLILFLIILLSSFSLGLAVYLRNPRRKINKVFFAFVLAVTVWLLSNYLQNEPIGLPLASLFLRIDFAVASLAAYFFLLFCLNFQRVHLLSSRLRELLALSPALALAILSFSDLIVTRIKFLNNTINFDLGGLYPLYTIYLFICVGIGCIDLIIKWRSSQGIERMQIFYLLLGFSLFGSIALPTNLFFQSLIAVKLFRIINYSFFFVITFTTHSILRYRLMDIRVVIRESTIYLLCSLAVLSFGLLLWFPLTRYLFLPPLVSLSLVLLGGAAVFRWIQTPTRKMAQKYFFAGLRQTEETVRFLSKKLTTLIDENKLVPVVLKTIINSFRLDKAGIILRKGTSNFYESKKLIGFRAKKLSLKASNFLIGHLNKIKSAEIKEELTLKIKDSSSKEETSRLIQLEKEMSKIEAEVCLALLSKGELGGILILGRKISGRPYSKQDLELLQTLANQAAIALDNARLYQEVKNWSKELGRKVKEKTEELKQSQTQLFQSEKLAGIGQLAAGIAHEIRNPLGIIATSLYYLNDVLPEKREDVERHLKIMGAEINRCESIINNLLEFSRKSTQEFELIDVNQLLNITLSLVEKDLFVKDIKLIKKFRHSPTIKANMDEMKQIFLNLILNATQAMPRGGRLEIATSITKNERARIKVVDSGTGISEKHLSQIFDPFFTTKAPGEGTGLGLTLVHNIIERWGGTIQVESQGVKGTTFTIEFPIPKEEP</sequence>
<dbReference type="Pfam" id="PF01590">
    <property type="entry name" value="GAF"/>
    <property type="match status" value="1"/>
</dbReference>
<feature type="transmembrane region" description="Helical" evidence="7">
    <location>
        <begin position="6"/>
        <end position="22"/>
    </location>
</feature>
<keyword evidence="4" id="KW-0418">Kinase</keyword>
<evidence type="ECO:0000256" key="6">
    <source>
        <dbReference type="ARBA" id="ARBA00023012"/>
    </source>
</evidence>
<dbReference type="SMART" id="SM00388">
    <property type="entry name" value="HisKA"/>
    <property type="match status" value="1"/>
</dbReference>
<accession>A0A0F9HMM9</accession>
<evidence type="ECO:0000259" key="8">
    <source>
        <dbReference type="PROSITE" id="PS50109"/>
    </source>
</evidence>
<name>A0A0F9HMM9_9ZZZZ</name>
<keyword evidence="7" id="KW-0472">Membrane</keyword>
<dbReference type="InterPro" id="IPR005467">
    <property type="entry name" value="His_kinase_dom"/>
</dbReference>
<dbReference type="AlphaFoldDB" id="A0A0F9HMM9"/>
<evidence type="ECO:0000313" key="9">
    <source>
        <dbReference type="EMBL" id="KKL82960.1"/>
    </source>
</evidence>
<feature type="transmembrane region" description="Helical" evidence="7">
    <location>
        <begin position="60"/>
        <end position="84"/>
    </location>
</feature>
<dbReference type="Gene3D" id="3.30.450.40">
    <property type="match status" value="1"/>
</dbReference>
<dbReference type="Pfam" id="PF16927">
    <property type="entry name" value="HisKA_7TM"/>
    <property type="match status" value="1"/>
</dbReference>
<dbReference type="PROSITE" id="PS50109">
    <property type="entry name" value="HIS_KIN"/>
    <property type="match status" value="1"/>
</dbReference>
<dbReference type="InterPro" id="IPR003018">
    <property type="entry name" value="GAF"/>
</dbReference>
<feature type="domain" description="Histidine kinase" evidence="8">
    <location>
        <begin position="504"/>
        <end position="714"/>
    </location>
</feature>
<dbReference type="InterPro" id="IPR004358">
    <property type="entry name" value="Sig_transdc_His_kin-like_C"/>
</dbReference>
<keyword evidence="5" id="KW-0067">ATP-binding</keyword>
<keyword evidence="2" id="KW-0808">Transferase</keyword>
<evidence type="ECO:0000256" key="3">
    <source>
        <dbReference type="ARBA" id="ARBA00022741"/>
    </source>
</evidence>
<evidence type="ECO:0000256" key="1">
    <source>
        <dbReference type="ARBA" id="ARBA00022553"/>
    </source>
</evidence>
<dbReference type="GO" id="GO:0005524">
    <property type="term" value="F:ATP binding"/>
    <property type="evidence" value="ECO:0007669"/>
    <property type="project" value="UniProtKB-KW"/>
</dbReference>
<dbReference type="InterPro" id="IPR029016">
    <property type="entry name" value="GAF-like_dom_sf"/>
</dbReference>
<dbReference type="InterPro" id="IPR036890">
    <property type="entry name" value="HATPase_C_sf"/>
</dbReference>
<comment type="caution">
    <text evidence="9">The sequence shown here is derived from an EMBL/GenBank/DDBJ whole genome shotgun (WGS) entry which is preliminary data.</text>
</comment>
<protein>
    <recommendedName>
        <fullName evidence="8">Histidine kinase domain-containing protein</fullName>
    </recommendedName>
</protein>